<feature type="compositionally biased region" description="Basic and acidic residues" evidence="2">
    <location>
        <begin position="10"/>
        <end position="20"/>
    </location>
</feature>
<accession>A0ABP7JZI0</accession>
<keyword evidence="5" id="KW-1185">Reference proteome</keyword>
<evidence type="ECO:0000259" key="3">
    <source>
        <dbReference type="Pfam" id="PF00582"/>
    </source>
</evidence>
<evidence type="ECO:0000256" key="2">
    <source>
        <dbReference type="SAM" id="MobiDB-lite"/>
    </source>
</evidence>
<dbReference type="PANTHER" id="PTHR46268:SF6">
    <property type="entry name" value="UNIVERSAL STRESS PROTEIN UP12"/>
    <property type="match status" value="1"/>
</dbReference>
<feature type="region of interest" description="Disordered" evidence="2">
    <location>
        <begin position="1"/>
        <end position="42"/>
    </location>
</feature>
<dbReference type="EMBL" id="BAAAZA010000006">
    <property type="protein sequence ID" value="GAA3860651.1"/>
    <property type="molecule type" value="Genomic_DNA"/>
</dbReference>
<comment type="caution">
    <text evidence="4">The sequence shown here is derived from an EMBL/GenBank/DDBJ whole genome shotgun (WGS) entry which is preliminary data.</text>
</comment>
<gene>
    <name evidence="4" type="ORF">GCM10022207_25450</name>
</gene>
<comment type="similarity">
    <text evidence="1">Belongs to the universal stress protein A family.</text>
</comment>
<dbReference type="Pfam" id="PF00582">
    <property type="entry name" value="Usp"/>
    <property type="match status" value="2"/>
</dbReference>
<dbReference type="InterPro" id="IPR006015">
    <property type="entry name" value="Universal_stress_UspA"/>
</dbReference>
<organism evidence="4 5">
    <name type="scientific">Streptomyces lannensis</name>
    <dbReference type="NCBI Taxonomy" id="766498"/>
    <lineage>
        <taxon>Bacteria</taxon>
        <taxon>Bacillati</taxon>
        <taxon>Actinomycetota</taxon>
        <taxon>Actinomycetes</taxon>
        <taxon>Kitasatosporales</taxon>
        <taxon>Streptomycetaceae</taxon>
        <taxon>Streptomyces</taxon>
    </lineage>
</organism>
<dbReference type="Proteomes" id="UP001501563">
    <property type="component" value="Unassembled WGS sequence"/>
</dbReference>
<feature type="domain" description="UspA" evidence="3">
    <location>
        <begin position="213"/>
        <end position="347"/>
    </location>
</feature>
<protein>
    <submittedName>
        <fullName evidence="4">Universal stress protein</fullName>
    </submittedName>
</protein>
<dbReference type="InterPro" id="IPR014729">
    <property type="entry name" value="Rossmann-like_a/b/a_fold"/>
</dbReference>
<reference evidence="5" key="1">
    <citation type="journal article" date="2019" name="Int. J. Syst. Evol. Microbiol.">
        <title>The Global Catalogue of Microorganisms (GCM) 10K type strain sequencing project: providing services to taxonomists for standard genome sequencing and annotation.</title>
        <authorList>
            <consortium name="The Broad Institute Genomics Platform"/>
            <consortium name="The Broad Institute Genome Sequencing Center for Infectious Disease"/>
            <person name="Wu L."/>
            <person name="Ma J."/>
        </authorList>
    </citation>
    <scope>NUCLEOTIDE SEQUENCE [LARGE SCALE GENOMIC DNA]</scope>
    <source>
        <strain evidence="5">JCM 16578</strain>
    </source>
</reference>
<dbReference type="Gene3D" id="3.40.50.620">
    <property type="entry name" value="HUPs"/>
    <property type="match status" value="2"/>
</dbReference>
<evidence type="ECO:0000313" key="4">
    <source>
        <dbReference type="EMBL" id="GAA3860651.1"/>
    </source>
</evidence>
<proteinExistence type="inferred from homology"/>
<sequence length="350" mass="36517">MTPTTGTTGTDDRHDRDRRPARPGPTTGPMGPVGPVGGRAAPAAAAALPATVENTLSPGGRAMAHTVVAGIDGSQESRAAAEWAAREARLRGVPLRLVHVWEPAPEPLAQAPLLGTETSQHWSERIPRETAEELRARHPGVEIAEEQLTGHPADVLADAAKGAVVLVLGSRGMSGIGGFLVGSVGLAVIAHTEVPVVLVRALEERAADRSGPVVLGLDIASPDASVMAFAFEEAARRGTSVHAVNAWSLPSSYAYGLAAGVDLYAEVARERTATLTEMLGEWERKFPDVEVKGESRFGPAAQHIVEASHRASLVVVGRRVRRTPLGAHIGSVTHAVLHHAAAPVAVVAHD</sequence>
<dbReference type="SUPFAM" id="SSF52402">
    <property type="entry name" value="Adenine nucleotide alpha hydrolases-like"/>
    <property type="match status" value="2"/>
</dbReference>
<evidence type="ECO:0000313" key="5">
    <source>
        <dbReference type="Proteomes" id="UP001501563"/>
    </source>
</evidence>
<dbReference type="InterPro" id="IPR006016">
    <property type="entry name" value="UspA"/>
</dbReference>
<name>A0ABP7JZI0_9ACTN</name>
<feature type="domain" description="UspA" evidence="3">
    <location>
        <begin position="63"/>
        <end position="200"/>
    </location>
</feature>
<dbReference type="PRINTS" id="PR01438">
    <property type="entry name" value="UNVRSLSTRESS"/>
</dbReference>
<dbReference type="PANTHER" id="PTHR46268">
    <property type="entry name" value="STRESS RESPONSE PROTEIN NHAX"/>
    <property type="match status" value="1"/>
</dbReference>
<evidence type="ECO:0000256" key="1">
    <source>
        <dbReference type="ARBA" id="ARBA00008791"/>
    </source>
</evidence>